<organism evidence="2 3">
    <name type="scientific">Trichoderma harzianum</name>
    <name type="common">Hypocrea lixii</name>
    <dbReference type="NCBI Taxonomy" id="5544"/>
    <lineage>
        <taxon>Eukaryota</taxon>
        <taxon>Fungi</taxon>
        <taxon>Dikarya</taxon>
        <taxon>Ascomycota</taxon>
        <taxon>Pezizomycotina</taxon>
        <taxon>Sordariomycetes</taxon>
        <taxon>Hypocreomycetidae</taxon>
        <taxon>Hypocreales</taxon>
        <taxon>Hypocreaceae</taxon>
        <taxon>Trichoderma</taxon>
    </lineage>
</organism>
<comment type="caution">
    <text evidence="2">The sequence shown here is derived from an EMBL/GenBank/DDBJ whole genome shotgun (WGS) entry which is preliminary data.</text>
</comment>
<dbReference type="Proteomes" id="UP000034112">
    <property type="component" value="Unassembled WGS sequence"/>
</dbReference>
<dbReference type="PANTHER" id="PTHR38792">
    <property type="entry name" value="BNR/ASP-BOX REPEAT DOMAIN PROTEIN (AFU_ORTHOLOGUE AFUA_7G06430)-RELATED"/>
    <property type="match status" value="1"/>
</dbReference>
<dbReference type="OMA" id="YTYYRIT"/>
<dbReference type="InterPro" id="IPR036278">
    <property type="entry name" value="Sialidase_sf"/>
</dbReference>
<proteinExistence type="predicted"/>
<feature type="chain" id="PRO_5002529832" evidence="1">
    <location>
        <begin position="19"/>
        <end position="363"/>
    </location>
</feature>
<evidence type="ECO:0000313" key="3">
    <source>
        <dbReference type="Proteomes" id="UP000034112"/>
    </source>
</evidence>
<dbReference type="SUPFAM" id="SSF50939">
    <property type="entry name" value="Sialidases"/>
    <property type="match status" value="1"/>
</dbReference>
<evidence type="ECO:0000313" key="2">
    <source>
        <dbReference type="EMBL" id="KKP02561.1"/>
    </source>
</evidence>
<dbReference type="Gene3D" id="2.120.10.10">
    <property type="match status" value="1"/>
</dbReference>
<evidence type="ECO:0000256" key="1">
    <source>
        <dbReference type="SAM" id="SignalP"/>
    </source>
</evidence>
<dbReference type="EMBL" id="JOKZ01000145">
    <property type="protein sequence ID" value="KKP02561.1"/>
    <property type="molecule type" value="Genomic_DNA"/>
</dbReference>
<reference evidence="3" key="1">
    <citation type="journal article" date="2015" name="Genome Announc.">
        <title>Draft whole-genome sequence of the biocontrol agent Trichoderma harzianum T6776.</title>
        <authorList>
            <person name="Baroncelli R."/>
            <person name="Piaggeschi G."/>
            <person name="Fiorini L."/>
            <person name="Bertolini E."/>
            <person name="Zapparata A."/>
            <person name="Pe M.E."/>
            <person name="Sarrocco S."/>
            <person name="Vannacci G."/>
        </authorList>
    </citation>
    <scope>NUCLEOTIDE SEQUENCE [LARGE SCALE GENOMIC DNA]</scope>
    <source>
        <strain evidence="3">T6776</strain>
    </source>
</reference>
<feature type="signal peptide" evidence="1">
    <location>
        <begin position="1"/>
        <end position="18"/>
    </location>
</feature>
<dbReference type="OrthoDB" id="2739686at2759"/>
<protein>
    <submittedName>
        <fullName evidence="2">Uncharacterized protein</fullName>
    </submittedName>
</protein>
<name>A0A0F9XBN1_TRIHA</name>
<sequence>MFSPKIFLALLIPLGVLGNTASLDQRSPGIVTQAGSPNVIDTNGVYIRASSTNNGGLIAGYTAHENNQSILRLAGSSDGGTSWHFVGEVYRADSTAHDVDNAMPLQLPSGRIIYAYRNHDRSGGSYTYYRITVSYSDDGGASFLYLSTVEQQAATPGTPNGLWEPFLRLATDGSLQCYYSAENNANDQDGYMKRSTDGGLTWSNWIKVSGGDRTSRDGMIGVANINNSGNLIAVFENTESGPFSIDYVLSHDDGNSWGQRARLYTARNGKNAGAPQVVNVGGTLVTSFMTNEDVAGTGGNGIDGAQMKVVTSTDGGSTWSGTTITGDAGSHWPGLYTVDQTHFLALYTKDGLGAVSQEYQLIN</sequence>
<dbReference type="AlphaFoldDB" id="A0A0F9XBN1"/>
<gene>
    <name evidence="2" type="ORF">THAR02_05332</name>
</gene>
<accession>A0A0F9XBN1</accession>
<keyword evidence="1" id="KW-0732">Signal</keyword>
<dbReference type="CDD" id="cd15482">
    <property type="entry name" value="Sialidase_non-viral"/>
    <property type="match status" value="2"/>
</dbReference>
<dbReference type="PANTHER" id="PTHR38792:SF3">
    <property type="entry name" value="BNR_ASP-BOX REPEAT DOMAIN PROTEIN (AFU_ORTHOLOGUE AFUA_7G06430)-RELATED"/>
    <property type="match status" value="1"/>
</dbReference>